<dbReference type="GO" id="GO:0031966">
    <property type="term" value="C:mitochondrial membrane"/>
    <property type="evidence" value="ECO:0007669"/>
    <property type="project" value="UniProtKB-SubCell"/>
</dbReference>
<gene>
    <name evidence="5" type="ORF">CDEST_10693</name>
</gene>
<keyword evidence="2" id="KW-0496">Mitochondrion</keyword>
<dbReference type="InterPro" id="IPR021278">
    <property type="entry name" value="ATP19"/>
</dbReference>
<keyword evidence="3" id="KW-0472">Membrane</keyword>
<keyword evidence="6" id="KW-1185">Reference proteome</keyword>
<evidence type="ECO:0000256" key="4">
    <source>
        <dbReference type="SAM" id="MobiDB-lite"/>
    </source>
</evidence>
<evidence type="ECO:0000256" key="2">
    <source>
        <dbReference type="ARBA" id="ARBA00023128"/>
    </source>
</evidence>
<dbReference type="AlphaFoldDB" id="A0AAX4IR60"/>
<dbReference type="KEGG" id="cdet:87947193"/>
<name>A0AAX4IR60_9PEZI</name>
<dbReference type="PANTHER" id="PTHR28074:SF1">
    <property type="entry name" value="ATP SYNTHASE SUBUNIT K, MITOCHONDRIAL"/>
    <property type="match status" value="1"/>
</dbReference>
<sequence length="149" mass="16266">MSGIHDSSFRTNFELRVSTPSTNLIQLQLPPPHRTNSPPKARKPLNPAKMVQMYTIAGRQVGSHYLAMGVLATIFGGAYIGTSGSKPKATAAPPINASSSDEADFINSWTVRTRTRRRNTRRAIFGRAIGPLRPSVFIEGLVDGNEDIF</sequence>
<evidence type="ECO:0000313" key="6">
    <source>
        <dbReference type="Proteomes" id="UP001322277"/>
    </source>
</evidence>
<dbReference type="EMBL" id="CP137311">
    <property type="protein sequence ID" value="WQF85679.1"/>
    <property type="molecule type" value="Genomic_DNA"/>
</dbReference>
<feature type="region of interest" description="Disordered" evidence="4">
    <location>
        <begin position="25"/>
        <end position="45"/>
    </location>
</feature>
<protein>
    <submittedName>
        <fullName evidence="5">ATP synthase subunit K</fullName>
    </submittedName>
</protein>
<dbReference type="GeneID" id="87947193"/>
<evidence type="ECO:0000313" key="5">
    <source>
        <dbReference type="EMBL" id="WQF85679.1"/>
    </source>
</evidence>
<organism evidence="5 6">
    <name type="scientific">Colletotrichum destructivum</name>
    <dbReference type="NCBI Taxonomy" id="34406"/>
    <lineage>
        <taxon>Eukaryota</taxon>
        <taxon>Fungi</taxon>
        <taxon>Dikarya</taxon>
        <taxon>Ascomycota</taxon>
        <taxon>Pezizomycotina</taxon>
        <taxon>Sordariomycetes</taxon>
        <taxon>Hypocreomycetidae</taxon>
        <taxon>Glomerellales</taxon>
        <taxon>Glomerellaceae</taxon>
        <taxon>Colletotrichum</taxon>
        <taxon>Colletotrichum destructivum species complex</taxon>
    </lineage>
</organism>
<reference evidence="6" key="1">
    <citation type="journal article" date="2023" name="bioRxiv">
        <title>Complete genome of the Medicago anthracnose fungus, Colletotrichum destructivum, reveals a mini-chromosome-like region within a core chromosome.</title>
        <authorList>
            <person name="Lapalu N."/>
            <person name="Simon A."/>
            <person name="Lu A."/>
            <person name="Plaumann P.-L."/>
            <person name="Amselem J."/>
            <person name="Pigne S."/>
            <person name="Auger A."/>
            <person name="Koch C."/>
            <person name="Dallery J.-F."/>
            <person name="O'Connell R.J."/>
        </authorList>
    </citation>
    <scope>NUCLEOTIDE SEQUENCE [LARGE SCALE GENOMIC DNA]</scope>
    <source>
        <strain evidence="6">CBS 520.97</strain>
    </source>
</reference>
<dbReference type="Proteomes" id="UP001322277">
    <property type="component" value="Chromosome 7"/>
</dbReference>
<comment type="subcellular location">
    <subcellularLocation>
        <location evidence="1">Mitochondrion membrane</location>
    </subcellularLocation>
</comment>
<evidence type="ECO:0000256" key="1">
    <source>
        <dbReference type="ARBA" id="ARBA00004325"/>
    </source>
</evidence>
<proteinExistence type="predicted"/>
<dbReference type="Pfam" id="PF11022">
    <property type="entry name" value="ATP19"/>
    <property type="match status" value="1"/>
</dbReference>
<dbReference type="GO" id="GO:0015986">
    <property type="term" value="P:proton motive force-driven ATP synthesis"/>
    <property type="evidence" value="ECO:0007669"/>
    <property type="project" value="TreeGrafter"/>
</dbReference>
<evidence type="ECO:0000256" key="3">
    <source>
        <dbReference type="ARBA" id="ARBA00023136"/>
    </source>
</evidence>
<dbReference type="PANTHER" id="PTHR28074">
    <property type="entry name" value="ATP SYNTHASE SUBUNIT K, MITOCHONDRIAL"/>
    <property type="match status" value="1"/>
</dbReference>
<dbReference type="RefSeq" id="XP_062782900.1">
    <property type="nucleotide sequence ID" value="XM_062926849.1"/>
</dbReference>
<accession>A0AAX4IR60</accession>